<dbReference type="EMBL" id="BARS01033292">
    <property type="protein sequence ID" value="GAG24318.1"/>
    <property type="molecule type" value="Genomic_DNA"/>
</dbReference>
<sequence>MDKVLRLRDGREVVIRPLAKDDIERSLAFFRGLPEEDRAYLRVDVTKRELVERRIREIDLDLAKRLVAVANEEIVADGAVELAGKEWTAHVGEIRLIVSRPFQRQGLGMLMARELYTL</sequence>
<comment type="caution">
    <text evidence="2">The sequence shown here is derived from an EMBL/GenBank/DDBJ whole genome shotgun (WGS) entry which is preliminary data.</text>
</comment>
<accession>X0WIH3</accession>
<evidence type="ECO:0000259" key="1">
    <source>
        <dbReference type="PROSITE" id="PS51186"/>
    </source>
</evidence>
<dbReference type="InterPro" id="IPR000182">
    <property type="entry name" value="GNAT_dom"/>
</dbReference>
<feature type="non-terminal residue" evidence="2">
    <location>
        <position position="118"/>
    </location>
</feature>
<evidence type="ECO:0000313" key="2">
    <source>
        <dbReference type="EMBL" id="GAG24318.1"/>
    </source>
</evidence>
<dbReference type="Gene3D" id="3.40.630.30">
    <property type="match status" value="1"/>
</dbReference>
<dbReference type="InterPro" id="IPR016181">
    <property type="entry name" value="Acyl_CoA_acyltransferase"/>
</dbReference>
<protein>
    <recommendedName>
        <fullName evidence="1">N-acetyltransferase domain-containing protein</fullName>
    </recommendedName>
</protein>
<reference evidence="2" key="1">
    <citation type="journal article" date="2014" name="Front. Microbiol.">
        <title>High frequency of phylogenetically diverse reductive dehalogenase-homologous genes in deep subseafloor sedimentary metagenomes.</title>
        <authorList>
            <person name="Kawai M."/>
            <person name="Futagami T."/>
            <person name="Toyoda A."/>
            <person name="Takaki Y."/>
            <person name="Nishi S."/>
            <person name="Hori S."/>
            <person name="Arai W."/>
            <person name="Tsubouchi T."/>
            <person name="Morono Y."/>
            <person name="Uchiyama I."/>
            <person name="Ito T."/>
            <person name="Fujiyama A."/>
            <person name="Inagaki F."/>
            <person name="Takami H."/>
        </authorList>
    </citation>
    <scope>NUCLEOTIDE SEQUENCE</scope>
    <source>
        <strain evidence="2">Expedition CK06-06</strain>
    </source>
</reference>
<proteinExistence type="predicted"/>
<dbReference type="PROSITE" id="PS51186">
    <property type="entry name" value="GNAT"/>
    <property type="match status" value="1"/>
</dbReference>
<gene>
    <name evidence="2" type="ORF">S01H1_51586</name>
</gene>
<organism evidence="2">
    <name type="scientific">marine sediment metagenome</name>
    <dbReference type="NCBI Taxonomy" id="412755"/>
    <lineage>
        <taxon>unclassified sequences</taxon>
        <taxon>metagenomes</taxon>
        <taxon>ecological metagenomes</taxon>
    </lineage>
</organism>
<feature type="domain" description="N-acetyltransferase" evidence="1">
    <location>
        <begin position="13"/>
        <end position="118"/>
    </location>
</feature>
<dbReference type="SUPFAM" id="SSF55729">
    <property type="entry name" value="Acyl-CoA N-acyltransferases (Nat)"/>
    <property type="match status" value="1"/>
</dbReference>
<dbReference type="GO" id="GO:0016747">
    <property type="term" value="F:acyltransferase activity, transferring groups other than amino-acyl groups"/>
    <property type="evidence" value="ECO:0007669"/>
    <property type="project" value="InterPro"/>
</dbReference>
<name>X0WIH3_9ZZZZ</name>
<dbReference type="AlphaFoldDB" id="X0WIH3"/>